<dbReference type="GO" id="GO:0003677">
    <property type="term" value="F:DNA binding"/>
    <property type="evidence" value="ECO:0007669"/>
    <property type="project" value="UniProtKB-KW"/>
</dbReference>
<dbReference type="SUPFAM" id="SSF47729">
    <property type="entry name" value="IHF-like DNA-binding proteins"/>
    <property type="match status" value="1"/>
</dbReference>
<evidence type="ECO:0000313" key="5">
    <source>
        <dbReference type="Proteomes" id="UP000190102"/>
    </source>
</evidence>
<dbReference type="RefSeq" id="WP_012469905.1">
    <property type="nucleotide sequence ID" value="NZ_FUWR01000014.1"/>
</dbReference>
<name>A0A1T4QNC5_9BACT</name>
<dbReference type="PANTHER" id="PTHR33175:SF5">
    <property type="entry name" value="INTEGRATION HOST FACTOR SUBUNIT BETA"/>
    <property type="match status" value="1"/>
</dbReference>
<accession>A0A1T4QNC5</accession>
<evidence type="ECO:0000256" key="2">
    <source>
        <dbReference type="ARBA" id="ARBA00023125"/>
    </source>
</evidence>
<proteinExistence type="inferred from homology"/>
<evidence type="ECO:0000313" key="4">
    <source>
        <dbReference type="EMBL" id="SKA05194.1"/>
    </source>
</evidence>
<dbReference type="CDD" id="cd13836">
    <property type="entry name" value="IHF_B"/>
    <property type="match status" value="1"/>
</dbReference>
<dbReference type="STRING" id="115783.SAMN02745119_02470"/>
<dbReference type="SMART" id="SM00411">
    <property type="entry name" value="BHL"/>
    <property type="match status" value="1"/>
</dbReference>
<dbReference type="EMBL" id="FUWR01000014">
    <property type="protein sequence ID" value="SKA05194.1"/>
    <property type="molecule type" value="Genomic_DNA"/>
</dbReference>
<dbReference type="InterPro" id="IPR010992">
    <property type="entry name" value="IHF-like_DNA-bd_dom_sf"/>
</dbReference>
<reference evidence="5" key="1">
    <citation type="submission" date="2017-02" db="EMBL/GenBank/DDBJ databases">
        <authorList>
            <person name="Varghese N."/>
            <person name="Submissions S."/>
        </authorList>
    </citation>
    <scope>NUCLEOTIDE SEQUENCE [LARGE SCALE GENOMIC DNA]</scope>
    <source>
        <strain evidence="5">ATCC BAA-34</strain>
    </source>
</reference>
<keyword evidence="2" id="KW-0238">DNA-binding</keyword>
<gene>
    <name evidence="4" type="ORF">SAMN02745119_02470</name>
</gene>
<dbReference type="PANTHER" id="PTHR33175">
    <property type="entry name" value="DNA-BINDING PROTEIN HU"/>
    <property type="match status" value="1"/>
</dbReference>
<protein>
    <submittedName>
        <fullName evidence="4">Integration host factor subunit beta</fullName>
    </submittedName>
</protein>
<evidence type="ECO:0000256" key="3">
    <source>
        <dbReference type="RuleBase" id="RU003939"/>
    </source>
</evidence>
<dbReference type="PRINTS" id="PR01727">
    <property type="entry name" value="DNABINDINGHU"/>
</dbReference>
<dbReference type="Pfam" id="PF00216">
    <property type="entry name" value="Bac_DNA_binding"/>
    <property type="match status" value="1"/>
</dbReference>
<dbReference type="InterPro" id="IPR000119">
    <property type="entry name" value="Hist_DNA-bd"/>
</dbReference>
<sequence>MNKSELIETFALQREISHKRAEEVVNMIFNSMSEAMTAGERIEIRGLGSFVVKEYGAYTGRNPKTGEPIEVKPKKLPFFKVGKELKERILDGE</sequence>
<organism evidence="4 5">
    <name type="scientific">Trichlorobacter thiogenes</name>
    <dbReference type="NCBI Taxonomy" id="115783"/>
    <lineage>
        <taxon>Bacteria</taxon>
        <taxon>Pseudomonadati</taxon>
        <taxon>Thermodesulfobacteriota</taxon>
        <taxon>Desulfuromonadia</taxon>
        <taxon>Geobacterales</taxon>
        <taxon>Geobacteraceae</taxon>
        <taxon>Trichlorobacter</taxon>
    </lineage>
</organism>
<dbReference type="AlphaFoldDB" id="A0A1T4QNC5"/>
<dbReference type="Gene3D" id="4.10.520.10">
    <property type="entry name" value="IHF-like DNA-binding proteins"/>
    <property type="match status" value="1"/>
</dbReference>
<dbReference type="GO" id="GO:0005829">
    <property type="term" value="C:cytosol"/>
    <property type="evidence" value="ECO:0007669"/>
    <property type="project" value="TreeGrafter"/>
</dbReference>
<dbReference type="OrthoDB" id="9804203at2"/>
<evidence type="ECO:0000256" key="1">
    <source>
        <dbReference type="ARBA" id="ARBA00010529"/>
    </source>
</evidence>
<dbReference type="GO" id="GO:0030527">
    <property type="term" value="F:structural constituent of chromatin"/>
    <property type="evidence" value="ECO:0007669"/>
    <property type="project" value="InterPro"/>
</dbReference>
<comment type="similarity">
    <text evidence="1 3">Belongs to the bacterial histone-like protein family.</text>
</comment>
<keyword evidence="5" id="KW-1185">Reference proteome</keyword>
<dbReference type="Proteomes" id="UP000190102">
    <property type="component" value="Unassembled WGS sequence"/>
</dbReference>